<accession>A0A7T7RGX1</accession>
<dbReference type="KEGG" id="slf:JEQ17_46880"/>
<evidence type="ECO:0008006" key="3">
    <source>
        <dbReference type="Google" id="ProtNLM"/>
    </source>
</evidence>
<sequence length="410" mass="44022">MTTEPPGSVDLSGTFAYTWDLVGDPAAAERIASLGVGAVVLQAAYHSVRAMTPYHPAHRTVHATHAAAYFPLDPHQWRGRRLRPSPPGWAVDAPDRFGAAASALRSQGLRIEAWLVLTHSTAAGERAPDLTVRNAFDERYGYALCPAQPEVAAYAQQLVRSFCERHDAAEVPALMLEACGWLGFEHGSHHEKTAGADLSGGCRDLLSICLCTACRKGIEARGGDPADIARTACRTVDAEMRDGVRAPDTLAESLGERAAQALLRHRQFVIEDLTRQLAAVAPGRELLLMADGDPQATGPDSGLDLSRFGGRATAVVLKCWDDENRAVARVEEAVRHSTRPVIANVSVLDEHPAHLTRRVTRLLAAGARQIRYYHAGLSSPARLRALHMANAQQAVRATAGAVTRTTEGAA</sequence>
<evidence type="ECO:0000313" key="1">
    <source>
        <dbReference type="EMBL" id="QQM46212.1"/>
    </source>
</evidence>
<gene>
    <name evidence="1" type="ORF">JEQ17_46880</name>
</gene>
<keyword evidence="2" id="KW-1185">Reference proteome</keyword>
<protein>
    <recommendedName>
        <fullName evidence="3">Alanine-rich protein</fullName>
    </recommendedName>
</protein>
<organism evidence="1 2">
    <name type="scientific">Streptomyces liliifuscus</name>
    <dbReference type="NCBI Taxonomy" id="2797636"/>
    <lineage>
        <taxon>Bacteria</taxon>
        <taxon>Bacillati</taxon>
        <taxon>Actinomycetota</taxon>
        <taxon>Actinomycetes</taxon>
        <taxon>Kitasatosporales</taxon>
        <taxon>Streptomycetaceae</taxon>
        <taxon>Streptomyces</taxon>
    </lineage>
</organism>
<reference evidence="1 2" key="1">
    <citation type="submission" date="2020-12" db="EMBL/GenBank/DDBJ databases">
        <title>A novel species.</title>
        <authorList>
            <person name="Li K."/>
        </authorList>
    </citation>
    <scope>NUCLEOTIDE SEQUENCE [LARGE SCALE GENOMIC DNA]</scope>
    <source>
        <strain evidence="1 2">ZYC-3</strain>
    </source>
</reference>
<proteinExistence type="predicted"/>
<dbReference type="RefSeq" id="WP_200401045.1">
    <property type="nucleotide sequence ID" value="NZ_CP066831.1"/>
</dbReference>
<dbReference type="AlphaFoldDB" id="A0A7T7RGX1"/>
<dbReference type="Proteomes" id="UP000595636">
    <property type="component" value="Chromosome"/>
</dbReference>
<dbReference type="EMBL" id="CP066831">
    <property type="protein sequence ID" value="QQM46212.1"/>
    <property type="molecule type" value="Genomic_DNA"/>
</dbReference>
<name>A0A7T7RGX1_9ACTN</name>
<evidence type="ECO:0000313" key="2">
    <source>
        <dbReference type="Proteomes" id="UP000595636"/>
    </source>
</evidence>